<feature type="transmembrane region" description="Helical" evidence="13">
    <location>
        <begin position="155"/>
        <end position="176"/>
    </location>
</feature>
<keyword evidence="4 13" id="KW-0812">Transmembrane</keyword>
<comment type="similarity">
    <text evidence="2">Belongs to the peptidase U48 family.</text>
</comment>
<evidence type="ECO:0000256" key="3">
    <source>
        <dbReference type="ARBA" id="ARBA00022670"/>
    </source>
</evidence>
<keyword evidence="16" id="KW-1185">Reference proteome</keyword>
<evidence type="ECO:0000313" key="16">
    <source>
        <dbReference type="Proteomes" id="UP001154078"/>
    </source>
</evidence>
<dbReference type="EC" id="3.4.26.1" evidence="11"/>
<dbReference type="GO" id="GO:0071586">
    <property type="term" value="P:CAAX-box protein processing"/>
    <property type="evidence" value="ECO:0007669"/>
    <property type="project" value="InterPro"/>
</dbReference>
<dbReference type="PANTHER" id="PTHR13046">
    <property type="entry name" value="PROTEASE U48 CAAX PRENYL PROTEASE RCE1"/>
    <property type="match status" value="1"/>
</dbReference>
<dbReference type="Pfam" id="PF02517">
    <property type="entry name" value="Rce1-like"/>
    <property type="match status" value="1"/>
</dbReference>
<sequence>MEQHFNVIFNCFISFGLCFFLSLLYIGSLYIWNSQYNRDHPVTIKKRFVSVFCMLFISPCILYIGLNKEYLNKYTLFEILGLKTLGLCQAIIMPLFLTMILFLGPIAMELLSGLSKVYTEQNYWMSNLTNLIWLRNHVVAPLSEEFTYRSCMLPLLLQSFSSTAAVILSPLLFGVAHFHHLQERLKYGTDFKTAIQISCFQFLYTTLFGIYSAYLLLRTGHFASVFIVHAYCNHMGFPDIVEVTTYKRNKKIFIILLYILGLVLWSYLLKPLTEPKWYYNDKPWHDLEVGNNLLLFDFIKSLFYKS</sequence>
<dbReference type="Proteomes" id="UP001154078">
    <property type="component" value="Chromosome 2"/>
</dbReference>
<name>A0A9P0AZ37_BRAAE</name>
<keyword evidence="7 13" id="KW-1133">Transmembrane helix</keyword>
<organism evidence="15 16">
    <name type="scientific">Brassicogethes aeneus</name>
    <name type="common">Rape pollen beetle</name>
    <name type="synonym">Meligethes aeneus</name>
    <dbReference type="NCBI Taxonomy" id="1431903"/>
    <lineage>
        <taxon>Eukaryota</taxon>
        <taxon>Metazoa</taxon>
        <taxon>Ecdysozoa</taxon>
        <taxon>Arthropoda</taxon>
        <taxon>Hexapoda</taxon>
        <taxon>Insecta</taxon>
        <taxon>Pterygota</taxon>
        <taxon>Neoptera</taxon>
        <taxon>Endopterygota</taxon>
        <taxon>Coleoptera</taxon>
        <taxon>Polyphaga</taxon>
        <taxon>Cucujiformia</taxon>
        <taxon>Nitidulidae</taxon>
        <taxon>Meligethinae</taxon>
        <taxon>Brassicogethes</taxon>
    </lineage>
</organism>
<evidence type="ECO:0000313" key="15">
    <source>
        <dbReference type="EMBL" id="CAH0550653.1"/>
    </source>
</evidence>
<evidence type="ECO:0000256" key="8">
    <source>
        <dbReference type="ARBA" id="ARBA00023136"/>
    </source>
</evidence>
<feature type="domain" description="CAAX prenyl protease 2/Lysostaphin resistance protein A-like" evidence="14">
    <location>
        <begin position="131"/>
        <end position="234"/>
    </location>
</feature>
<evidence type="ECO:0000256" key="2">
    <source>
        <dbReference type="ARBA" id="ARBA00006897"/>
    </source>
</evidence>
<dbReference type="GO" id="GO:0004222">
    <property type="term" value="F:metalloendopeptidase activity"/>
    <property type="evidence" value="ECO:0007669"/>
    <property type="project" value="InterPro"/>
</dbReference>
<keyword evidence="6" id="KW-0256">Endoplasmic reticulum</keyword>
<evidence type="ECO:0000256" key="5">
    <source>
        <dbReference type="ARBA" id="ARBA00022801"/>
    </source>
</evidence>
<evidence type="ECO:0000256" key="7">
    <source>
        <dbReference type="ARBA" id="ARBA00022989"/>
    </source>
</evidence>
<keyword evidence="3" id="KW-0645">Protease</keyword>
<keyword evidence="5" id="KW-0378">Hydrolase</keyword>
<comment type="subcellular location">
    <subcellularLocation>
        <location evidence="1">Endoplasmic reticulum membrane</location>
        <topology evidence="1">Multi-pass membrane protein</topology>
    </subcellularLocation>
</comment>
<evidence type="ECO:0000256" key="13">
    <source>
        <dbReference type="SAM" id="Phobius"/>
    </source>
</evidence>
<dbReference type="GO" id="GO:0005789">
    <property type="term" value="C:endoplasmic reticulum membrane"/>
    <property type="evidence" value="ECO:0007669"/>
    <property type="project" value="UniProtKB-SubCell"/>
</dbReference>
<evidence type="ECO:0000256" key="1">
    <source>
        <dbReference type="ARBA" id="ARBA00004477"/>
    </source>
</evidence>
<dbReference type="InterPro" id="IPR039731">
    <property type="entry name" value="Rce1"/>
</dbReference>
<feature type="transmembrane region" description="Helical" evidence="13">
    <location>
        <begin position="252"/>
        <end position="269"/>
    </location>
</feature>
<feature type="transmembrane region" description="Helical" evidence="13">
    <location>
        <begin position="7"/>
        <end position="28"/>
    </location>
</feature>
<evidence type="ECO:0000256" key="11">
    <source>
        <dbReference type="ARBA" id="ARBA00049729"/>
    </source>
</evidence>
<feature type="transmembrane region" description="Helical" evidence="13">
    <location>
        <begin position="48"/>
        <end position="66"/>
    </location>
</feature>
<evidence type="ECO:0000256" key="10">
    <source>
        <dbReference type="ARBA" id="ARBA00047280"/>
    </source>
</evidence>
<evidence type="ECO:0000256" key="12">
    <source>
        <dbReference type="ARBA" id="ARBA00049763"/>
    </source>
</evidence>
<dbReference type="AlphaFoldDB" id="A0A9P0AZ37"/>
<dbReference type="OrthoDB" id="271604at2759"/>
<evidence type="ECO:0000256" key="6">
    <source>
        <dbReference type="ARBA" id="ARBA00022824"/>
    </source>
</evidence>
<dbReference type="EMBL" id="OV121133">
    <property type="protein sequence ID" value="CAH0550653.1"/>
    <property type="molecule type" value="Genomic_DNA"/>
</dbReference>
<dbReference type="InterPro" id="IPR003675">
    <property type="entry name" value="Rce1/LyrA-like_dom"/>
</dbReference>
<dbReference type="PANTHER" id="PTHR13046:SF0">
    <property type="entry name" value="CAAX PRENYL PROTEASE 2"/>
    <property type="match status" value="1"/>
</dbReference>
<comment type="catalytic activity">
    <reaction evidence="10">
        <text>Hydrolyzes the peptide bond -P2-(S-farnesyl or geranylgeranyl)C-P1'-P2'-P3'-COOH where P1' and P2' are amino acids with aliphatic sidechains and P3' is any C-terminal residue.</text>
        <dbReference type="EC" id="3.4.26.1"/>
    </reaction>
</comment>
<evidence type="ECO:0000259" key="14">
    <source>
        <dbReference type="Pfam" id="PF02517"/>
    </source>
</evidence>
<gene>
    <name evidence="15" type="ORF">MELIAE_LOCUS3425</name>
</gene>
<reference evidence="15" key="1">
    <citation type="submission" date="2021-12" db="EMBL/GenBank/DDBJ databases">
        <authorList>
            <person name="King R."/>
        </authorList>
    </citation>
    <scope>NUCLEOTIDE SEQUENCE</scope>
</reference>
<feature type="transmembrane region" description="Helical" evidence="13">
    <location>
        <begin position="197"/>
        <end position="216"/>
    </location>
</feature>
<keyword evidence="8 13" id="KW-0472">Membrane</keyword>
<accession>A0A9P0AZ37</accession>
<feature type="transmembrane region" description="Helical" evidence="13">
    <location>
        <begin position="87"/>
        <end position="108"/>
    </location>
</feature>
<protein>
    <recommendedName>
        <fullName evidence="12">CAAX prenyl protease 2</fullName>
        <ecNumber evidence="11">3.4.26.1</ecNumber>
    </recommendedName>
    <alternativeName>
        <fullName evidence="9">Farnesylated proteins-converting enzyme 2</fullName>
    </alternativeName>
</protein>
<evidence type="ECO:0000256" key="9">
    <source>
        <dbReference type="ARBA" id="ARBA00032607"/>
    </source>
</evidence>
<evidence type="ECO:0000256" key="4">
    <source>
        <dbReference type="ARBA" id="ARBA00022692"/>
    </source>
</evidence>
<proteinExistence type="inferred from homology"/>